<reference evidence="2 3" key="1">
    <citation type="journal article" date="2005" name="BMC Genomics">
        <title>Bacterial genome adaptation to niches: divergence of the potential virulence genes in three Burkholderia species of different survival strategies.</title>
        <authorList>
            <person name="Kim H.S."/>
            <person name="Schell M.A."/>
            <person name="Yu Y."/>
            <person name="Ulrich R.L."/>
            <person name="Sarria S.H."/>
            <person name="Nierman W.C."/>
            <person name="DeShazer D."/>
        </authorList>
    </citation>
    <scope>NUCLEOTIDE SEQUENCE [LARGE SCALE GENOMIC DNA]</scope>
    <source>
        <strain evidence="3">ATCC 700388 / DSM 13276 / CCUG 48851 / CIP 106301 / E264</strain>
    </source>
</reference>
<evidence type="ECO:0000313" key="3">
    <source>
        <dbReference type="Proteomes" id="UP000001930"/>
    </source>
</evidence>
<keyword evidence="1" id="KW-0732">Signal</keyword>
<gene>
    <name evidence="2" type="ordered locus">BTH_I1515</name>
</gene>
<keyword evidence="3" id="KW-1185">Reference proteome</keyword>
<sequence>MPNRICAKRLIAASVLSALIGWSAAAGAQSLGFVEERQTAGDGGLVEQIANTMVFPNFRGDVKSVSHLSVARLGQTDAVRSVKVLVERDDSNTNLFTLRAANASIAARVSPSAIAVTFGNSAPSALSESTESKLLWRPIPKDVKYLIFTAYVVPKTSAQSEWSDSVIVTANEAVVQGSSIVAGREIADPIRSALSRDGLDAFARSAIDVSSVQRDNRTLAFVEQRTVPLADGSNSHHRSKRCFEDFIQGITSLSAWWWERLFGAPSICSTSASGPMPDTQIDLVTTQPLPANIDLTVYEADEIGGGDAPDFDVAMGVLFCRDRPNMRQESGPQACTMQDREAIAAVGELPPSTIRSLLQQINAYNVDSASGAAAPLRLTTGNARLDGWLLADTERAANALSAAENIVQVSDSRAKPNEPSNLRQRKKKVVKASCADNNAAREAAEQGWECVKKAKRKIKRQDDAIAVPPQLQTGGRYYLASRMADNREFDALVRSFDRQRTEMPAGMRRDEFASQTAAIAHDGAATGDNLGIVYLNDPRGRPGQRFGYGLEHIWAPGGGGGDDGHRNDWRALSVDSRDTLTRVVMAALTDVDAQYVQTRTADGKVVRTYGRFTFRDGARVAVFRNVRIVLRQNGMVVTAFPLKNAKREEVQLFM</sequence>
<dbReference type="RefSeq" id="WP_011402089.1">
    <property type="nucleotide sequence ID" value="NZ_CM000438.1"/>
</dbReference>
<proteinExistence type="predicted"/>
<dbReference type="AlphaFoldDB" id="Q2SYD9"/>
<organism evidence="2 3">
    <name type="scientific">Burkholderia thailandensis (strain ATCC 700388 / DSM 13276 / CCUG 48851 / CIP 106301 / E264)</name>
    <dbReference type="NCBI Taxonomy" id="271848"/>
    <lineage>
        <taxon>Bacteria</taxon>
        <taxon>Pseudomonadati</taxon>
        <taxon>Pseudomonadota</taxon>
        <taxon>Betaproteobacteria</taxon>
        <taxon>Burkholderiales</taxon>
        <taxon>Burkholderiaceae</taxon>
        <taxon>Burkholderia</taxon>
        <taxon>pseudomallei group</taxon>
    </lineage>
</organism>
<dbReference type="HOGENOM" id="CLU_424348_0_0_4"/>
<name>Q2SYD9_BURTA</name>
<evidence type="ECO:0000313" key="2">
    <source>
        <dbReference type="EMBL" id="ABC38428.1"/>
    </source>
</evidence>
<feature type="chain" id="PRO_5004215603" evidence="1">
    <location>
        <begin position="29"/>
        <end position="654"/>
    </location>
</feature>
<feature type="signal peptide" evidence="1">
    <location>
        <begin position="1"/>
        <end position="28"/>
    </location>
</feature>
<dbReference type="KEGG" id="bte:BTH_I1515"/>
<dbReference type="EMBL" id="CP000086">
    <property type="protein sequence ID" value="ABC38428.1"/>
    <property type="molecule type" value="Genomic_DNA"/>
</dbReference>
<dbReference type="Proteomes" id="UP000001930">
    <property type="component" value="Chromosome I"/>
</dbReference>
<evidence type="ECO:0000256" key="1">
    <source>
        <dbReference type="SAM" id="SignalP"/>
    </source>
</evidence>
<protein>
    <submittedName>
        <fullName evidence="2">Uncharacterized protein</fullName>
    </submittedName>
</protein>
<accession>Q2SYD9</accession>